<dbReference type="GO" id="GO:0006281">
    <property type="term" value="P:DNA repair"/>
    <property type="evidence" value="ECO:0007669"/>
    <property type="project" value="UniProtKB-KW"/>
</dbReference>
<gene>
    <name evidence="8" type="ORF">UW44_C0004G0014</name>
</gene>
<accession>A0A0G1KW42</accession>
<reference evidence="8 9" key="1">
    <citation type="journal article" date="2015" name="Nature">
        <title>rRNA introns, odd ribosomes, and small enigmatic genomes across a large radiation of phyla.</title>
        <authorList>
            <person name="Brown C.T."/>
            <person name="Hug L.A."/>
            <person name="Thomas B.C."/>
            <person name="Sharon I."/>
            <person name="Castelle C.J."/>
            <person name="Singh A."/>
            <person name="Wilkins M.J."/>
            <person name="Williams K.H."/>
            <person name="Banfield J.F."/>
        </authorList>
    </citation>
    <scope>NUCLEOTIDE SEQUENCE [LARGE SCALE GENOMIC DNA]</scope>
</reference>
<feature type="domain" description="Methylated-DNA-[protein]-cysteine S-methyltransferase DNA binding" evidence="7">
    <location>
        <begin position="2"/>
        <end position="76"/>
    </location>
</feature>
<evidence type="ECO:0000256" key="6">
    <source>
        <dbReference type="ARBA" id="ARBA00049348"/>
    </source>
</evidence>
<dbReference type="InterPro" id="IPR014048">
    <property type="entry name" value="MethylDNA_cys_MeTrfase_DNA-bd"/>
</dbReference>
<evidence type="ECO:0000259" key="7">
    <source>
        <dbReference type="Pfam" id="PF01035"/>
    </source>
</evidence>
<sequence>MKDVPKGRVTTYRALGEKLGTKAYRAVGQALKNNPYAPEVPCHRVVRSDGSIGGFMGKIEGTEIERKISILESEGVTVVRGRIVDFNKILFEG</sequence>
<name>A0A0G1KW42_9BACT</name>
<evidence type="ECO:0000256" key="4">
    <source>
        <dbReference type="ARBA" id="ARBA00022763"/>
    </source>
</evidence>
<evidence type="ECO:0000256" key="5">
    <source>
        <dbReference type="ARBA" id="ARBA00023204"/>
    </source>
</evidence>
<dbReference type="PANTHER" id="PTHR10815">
    <property type="entry name" value="METHYLATED-DNA--PROTEIN-CYSTEINE METHYLTRANSFERASE"/>
    <property type="match status" value="1"/>
</dbReference>
<dbReference type="STRING" id="1618387.UW44_C0004G0014"/>
<organism evidence="8 9">
    <name type="scientific">Candidatus Collierbacteria bacterium GW2011_GWB2_44_22</name>
    <dbReference type="NCBI Taxonomy" id="1618387"/>
    <lineage>
        <taxon>Bacteria</taxon>
        <taxon>Candidatus Collieribacteriota</taxon>
    </lineage>
</organism>
<keyword evidence="2 8" id="KW-0489">Methyltransferase</keyword>
<comment type="catalytic activity">
    <reaction evidence="6">
        <text>a 6-O-methyl-2'-deoxyguanosine in DNA + L-cysteinyl-[protein] = S-methyl-L-cysteinyl-[protein] + a 2'-deoxyguanosine in DNA</text>
        <dbReference type="Rhea" id="RHEA:24000"/>
        <dbReference type="Rhea" id="RHEA-COMP:10131"/>
        <dbReference type="Rhea" id="RHEA-COMP:10132"/>
        <dbReference type="Rhea" id="RHEA-COMP:11367"/>
        <dbReference type="Rhea" id="RHEA-COMP:11368"/>
        <dbReference type="ChEBI" id="CHEBI:29950"/>
        <dbReference type="ChEBI" id="CHEBI:82612"/>
        <dbReference type="ChEBI" id="CHEBI:85445"/>
        <dbReference type="ChEBI" id="CHEBI:85448"/>
        <dbReference type="EC" id="2.1.1.63"/>
    </reaction>
</comment>
<dbReference type="InterPro" id="IPR036388">
    <property type="entry name" value="WH-like_DNA-bd_sf"/>
</dbReference>
<evidence type="ECO:0000256" key="2">
    <source>
        <dbReference type="ARBA" id="ARBA00022603"/>
    </source>
</evidence>
<dbReference type="Pfam" id="PF01035">
    <property type="entry name" value="DNA_binding_1"/>
    <property type="match status" value="1"/>
</dbReference>
<dbReference type="NCBIfam" id="TIGR00589">
    <property type="entry name" value="ogt"/>
    <property type="match status" value="1"/>
</dbReference>
<dbReference type="Proteomes" id="UP000034006">
    <property type="component" value="Unassembled WGS sequence"/>
</dbReference>
<dbReference type="InterPro" id="IPR001497">
    <property type="entry name" value="MethylDNA_cys_MeTrfase_AS"/>
</dbReference>
<dbReference type="AlphaFoldDB" id="A0A0G1KW42"/>
<comment type="caution">
    <text evidence="8">The sequence shown here is derived from an EMBL/GenBank/DDBJ whole genome shotgun (WGS) entry which is preliminary data.</text>
</comment>
<proteinExistence type="predicted"/>
<protein>
    <submittedName>
        <fullName evidence="8">Methylated-DNA/protein-cysteine methyltransferase</fullName>
    </submittedName>
</protein>
<dbReference type="EMBL" id="LCIH01000004">
    <property type="protein sequence ID" value="KKT52109.1"/>
    <property type="molecule type" value="Genomic_DNA"/>
</dbReference>
<dbReference type="GO" id="GO:0032259">
    <property type="term" value="P:methylation"/>
    <property type="evidence" value="ECO:0007669"/>
    <property type="project" value="UniProtKB-KW"/>
</dbReference>
<dbReference type="PANTHER" id="PTHR10815:SF13">
    <property type="entry name" value="METHYLATED-DNA--PROTEIN-CYSTEINE METHYLTRANSFERASE"/>
    <property type="match status" value="1"/>
</dbReference>
<comment type="catalytic activity">
    <reaction evidence="1">
        <text>a 4-O-methyl-thymidine in DNA + L-cysteinyl-[protein] = a thymidine in DNA + S-methyl-L-cysteinyl-[protein]</text>
        <dbReference type="Rhea" id="RHEA:53428"/>
        <dbReference type="Rhea" id="RHEA-COMP:10131"/>
        <dbReference type="Rhea" id="RHEA-COMP:10132"/>
        <dbReference type="Rhea" id="RHEA-COMP:13555"/>
        <dbReference type="Rhea" id="RHEA-COMP:13556"/>
        <dbReference type="ChEBI" id="CHEBI:29950"/>
        <dbReference type="ChEBI" id="CHEBI:82612"/>
        <dbReference type="ChEBI" id="CHEBI:137386"/>
        <dbReference type="ChEBI" id="CHEBI:137387"/>
        <dbReference type="EC" id="2.1.1.63"/>
    </reaction>
</comment>
<evidence type="ECO:0000313" key="8">
    <source>
        <dbReference type="EMBL" id="KKT52109.1"/>
    </source>
</evidence>
<evidence type="ECO:0000313" key="9">
    <source>
        <dbReference type="Proteomes" id="UP000034006"/>
    </source>
</evidence>
<dbReference type="InterPro" id="IPR036217">
    <property type="entry name" value="MethylDNA_cys_MeTrfase_DNAb"/>
</dbReference>
<evidence type="ECO:0000256" key="3">
    <source>
        <dbReference type="ARBA" id="ARBA00022679"/>
    </source>
</evidence>
<dbReference type="CDD" id="cd06445">
    <property type="entry name" value="ATase"/>
    <property type="match status" value="1"/>
</dbReference>
<dbReference type="PROSITE" id="PS00374">
    <property type="entry name" value="MGMT"/>
    <property type="match status" value="1"/>
</dbReference>
<keyword evidence="5" id="KW-0234">DNA repair</keyword>
<dbReference type="GO" id="GO:0003908">
    <property type="term" value="F:methylated-DNA-[protein]-cysteine S-methyltransferase activity"/>
    <property type="evidence" value="ECO:0007669"/>
    <property type="project" value="UniProtKB-EC"/>
</dbReference>
<evidence type="ECO:0000256" key="1">
    <source>
        <dbReference type="ARBA" id="ARBA00001286"/>
    </source>
</evidence>
<keyword evidence="3 8" id="KW-0808">Transferase</keyword>
<keyword evidence="4" id="KW-0227">DNA damage</keyword>
<dbReference type="SUPFAM" id="SSF46767">
    <property type="entry name" value="Methylated DNA-protein cysteine methyltransferase, C-terminal domain"/>
    <property type="match status" value="1"/>
</dbReference>
<dbReference type="Gene3D" id="1.10.10.10">
    <property type="entry name" value="Winged helix-like DNA-binding domain superfamily/Winged helix DNA-binding domain"/>
    <property type="match status" value="1"/>
</dbReference>